<dbReference type="GO" id="GO:0016747">
    <property type="term" value="F:acyltransferase activity, transferring groups other than amino-acyl groups"/>
    <property type="evidence" value="ECO:0007669"/>
    <property type="project" value="InterPro"/>
</dbReference>
<keyword evidence="7 11" id="KW-0012">Acyltransferase</keyword>
<dbReference type="STRING" id="1938817.SAMN06296008_107120"/>
<feature type="transmembrane region" description="Helical" evidence="8">
    <location>
        <begin position="282"/>
        <end position="299"/>
    </location>
</feature>
<dbReference type="InterPro" id="IPR043968">
    <property type="entry name" value="SGNH"/>
</dbReference>
<dbReference type="OrthoDB" id="9814807at2"/>
<evidence type="ECO:0000256" key="3">
    <source>
        <dbReference type="ARBA" id="ARBA00022679"/>
    </source>
</evidence>
<evidence type="ECO:0000259" key="9">
    <source>
        <dbReference type="Pfam" id="PF01757"/>
    </source>
</evidence>
<keyword evidence="11" id="KW-0378">Hydrolase</keyword>
<gene>
    <name evidence="11" type="ORF">SAMN06296008_107120</name>
</gene>
<feature type="transmembrane region" description="Helical" evidence="8">
    <location>
        <begin position="77"/>
        <end position="96"/>
    </location>
</feature>
<dbReference type="AlphaFoldDB" id="A0A1W2A514"/>
<evidence type="ECO:0000256" key="7">
    <source>
        <dbReference type="ARBA" id="ARBA00023315"/>
    </source>
</evidence>
<evidence type="ECO:0000313" key="12">
    <source>
        <dbReference type="Proteomes" id="UP000192708"/>
    </source>
</evidence>
<dbReference type="GO" id="GO:0016788">
    <property type="term" value="F:hydrolase activity, acting on ester bonds"/>
    <property type="evidence" value="ECO:0007669"/>
    <property type="project" value="UniProtKB-ARBA"/>
</dbReference>
<evidence type="ECO:0000256" key="2">
    <source>
        <dbReference type="ARBA" id="ARBA00022475"/>
    </source>
</evidence>
<dbReference type="InterPro" id="IPR002656">
    <property type="entry name" value="Acyl_transf_3_dom"/>
</dbReference>
<dbReference type="Pfam" id="PF01757">
    <property type="entry name" value="Acyl_transf_3"/>
    <property type="match status" value="1"/>
</dbReference>
<keyword evidence="2" id="KW-1003">Cell membrane</keyword>
<dbReference type="Gene3D" id="3.40.50.1110">
    <property type="entry name" value="SGNH hydrolase"/>
    <property type="match status" value="1"/>
</dbReference>
<dbReference type="SUPFAM" id="SSF52266">
    <property type="entry name" value="SGNH hydrolase"/>
    <property type="match status" value="1"/>
</dbReference>
<name>A0A1W2A514_9BURK</name>
<feature type="domain" description="SGNH" evidence="10">
    <location>
        <begin position="395"/>
        <end position="622"/>
    </location>
</feature>
<comment type="subcellular location">
    <subcellularLocation>
        <location evidence="1">Cell membrane</location>
        <topology evidence="1">Multi-pass membrane protein</topology>
    </subcellularLocation>
</comment>
<dbReference type="InterPro" id="IPR050879">
    <property type="entry name" value="Acyltransferase_3"/>
</dbReference>
<reference evidence="11 12" key="1">
    <citation type="submission" date="2017-04" db="EMBL/GenBank/DDBJ databases">
        <authorList>
            <person name="Afonso C.L."/>
            <person name="Miller P.J."/>
            <person name="Scott M.A."/>
            <person name="Spackman E."/>
            <person name="Goraichik I."/>
            <person name="Dimitrov K.M."/>
            <person name="Suarez D.L."/>
            <person name="Swayne D.E."/>
        </authorList>
    </citation>
    <scope>NUCLEOTIDE SEQUENCE [LARGE SCALE GENOMIC DNA]</scope>
    <source>
        <strain evidence="11 12">VK13</strain>
    </source>
</reference>
<feature type="transmembrane region" description="Helical" evidence="8">
    <location>
        <begin position="35"/>
        <end position="56"/>
    </location>
</feature>
<dbReference type="RefSeq" id="WP_084283632.1">
    <property type="nucleotide sequence ID" value="NZ_FWXJ01000007.1"/>
</dbReference>
<dbReference type="GO" id="GO:0005886">
    <property type="term" value="C:plasma membrane"/>
    <property type="evidence" value="ECO:0007669"/>
    <property type="project" value="UniProtKB-SubCell"/>
</dbReference>
<dbReference type="InterPro" id="IPR036514">
    <property type="entry name" value="SGNH_hydro_sf"/>
</dbReference>
<keyword evidence="12" id="KW-1185">Reference proteome</keyword>
<protein>
    <submittedName>
        <fullName evidence="11">Peptidoglycan/LPS O-acetylase OafA/YrhL, contains acyltransferase and SGNH-hydrolase domains</fullName>
    </submittedName>
</protein>
<feature type="transmembrane region" description="Helical" evidence="8">
    <location>
        <begin position="108"/>
        <end position="127"/>
    </location>
</feature>
<dbReference type="GO" id="GO:0000271">
    <property type="term" value="P:polysaccharide biosynthetic process"/>
    <property type="evidence" value="ECO:0007669"/>
    <property type="project" value="TreeGrafter"/>
</dbReference>
<feature type="transmembrane region" description="Helical" evidence="8">
    <location>
        <begin position="139"/>
        <end position="160"/>
    </location>
</feature>
<feature type="transmembrane region" description="Helical" evidence="8">
    <location>
        <begin position="252"/>
        <end position="270"/>
    </location>
</feature>
<keyword evidence="6 8" id="KW-0472">Membrane</keyword>
<feature type="domain" description="Acyltransferase 3" evidence="9">
    <location>
        <begin position="10"/>
        <end position="312"/>
    </location>
</feature>
<evidence type="ECO:0000256" key="1">
    <source>
        <dbReference type="ARBA" id="ARBA00004651"/>
    </source>
</evidence>
<feature type="transmembrane region" description="Helical" evidence="8">
    <location>
        <begin position="166"/>
        <end position="185"/>
    </location>
</feature>
<dbReference type="PANTHER" id="PTHR23028">
    <property type="entry name" value="ACETYLTRANSFERASE"/>
    <property type="match status" value="1"/>
</dbReference>
<evidence type="ECO:0000256" key="4">
    <source>
        <dbReference type="ARBA" id="ARBA00022692"/>
    </source>
</evidence>
<evidence type="ECO:0000256" key="8">
    <source>
        <dbReference type="SAM" id="Phobius"/>
    </source>
</evidence>
<evidence type="ECO:0000259" key="10">
    <source>
        <dbReference type="Pfam" id="PF19040"/>
    </source>
</evidence>
<keyword evidence="3 11" id="KW-0808">Transferase</keyword>
<feature type="transmembrane region" description="Helical" evidence="8">
    <location>
        <begin position="227"/>
        <end position="246"/>
    </location>
</feature>
<keyword evidence="5 8" id="KW-1133">Transmembrane helix</keyword>
<dbReference type="Proteomes" id="UP000192708">
    <property type="component" value="Unassembled WGS sequence"/>
</dbReference>
<accession>A0A1W2A514</accession>
<dbReference type="PANTHER" id="PTHR23028:SF53">
    <property type="entry name" value="ACYL_TRANSF_3 DOMAIN-CONTAINING PROTEIN"/>
    <property type="match status" value="1"/>
</dbReference>
<evidence type="ECO:0000256" key="6">
    <source>
        <dbReference type="ARBA" id="ARBA00023136"/>
    </source>
</evidence>
<feature type="transmembrane region" description="Helical" evidence="8">
    <location>
        <begin position="350"/>
        <end position="368"/>
    </location>
</feature>
<organism evidence="11 12">
    <name type="scientific">Polynucleobacter kasalickyi</name>
    <dbReference type="NCBI Taxonomy" id="1938817"/>
    <lineage>
        <taxon>Bacteria</taxon>
        <taxon>Pseudomonadati</taxon>
        <taxon>Pseudomonadota</taxon>
        <taxon>Betaproteobacteria</taxon>
        <taxon>Burkholderiales</taxon>
        <taxon>Burkholderiaceae</taxon>
        <taxon>Polynucleobacter</taxon>
    </lineage>
</organism>
<evidence type="ECO:0000256" key="5">
    <source>
        <dbReference type="ARBA" id="ARBA00022989"/>
    </source>
</evidence>
<sequence>MTNTSYWYRPEIDGLRALAVINVIAYHAFPEVFPWGFLGVDIFFVISGFLITSLITNDLTQGKFNLSLFYSRRIKRLFPALIIVILACFAFSWFAFYAKEFAVLGKHIFAALGFFLNFVLWQESGYFDTQAMTKPLLHLWSLSVEIQFYVFWPVLLWAAFKYQFNLLRLAFIVLLISIGFNIFFLSKDINGAFYLSFNRFWEFQVGSICALLSFQYQSILTKWKLEYADYVIGLGVVLFTLVILLANTHQTHSVLLGILTTLGTLSFILFSQDSAIIKHTLANPMMVWVGIISYPLYLWHWPLISFGQIITNGRLSASYKLELIGLAVLLAYLTYRFIERHVRYGTKKVTIILVLLLVFIASQGWSVYSRDGLSFREKHIKDAFGGRPPQVDKACLKNFDQYTPKFCRSSDESSPVEIALIGDSIAHNSYEGLASVYKLEGKKIVMLGWPGQKPLLKNIDSQVLQNDTSEQMHRLITGLIHDQKVKTMILSMRAPHVSDRTSFLRDLRSTISEMKNYGKQVIFIYPPPEINFDPIECVGMPPFRPVLRSKCSQAVSEIPQHFFEWRAELKQLLSQMQIKTFDTFPVVCSANECQIQSQDGMLLYRERGYLTTSGSIQVFKDFQGSLILPP</sequence>
<dbReference type="EMBL" id="FWXJ01000007">
    <property type="protein sequence ID" value="SMC55673.1"/>
    <property type="molecule type" value="Genomic_DNA"/>
</dbReference>
<evidence type="ECO:0000313" key="11">
    <source>
        <dbReference type="EMBL" id="SMC55673.1"/>
    </source>
</evidence>
<proteinExistence type="predicted"/>
<dbReference type="Pfam" id="PF19040">
    <property type="entry name" value="SGNH"/>
    <property type="match status" value="1"/>
</dbReference>
<keyword evidence="4 8" id="KW-0812">Transmembrane</keyword>